<name>A0A4Z1HJF3_9HELO</name>
<dbReference type="EMBL" id="PQXJ01000560">
    <property type="protein sequence ID" value="TGO46870.1"/>
    <property type="molecule type" value="Genomic_DNA"/>
</dbReference>
<proteinExistence type="predicted"/>
<dbReference type="Proteomes" id="UP000297452">
    <property type="component" value="Unassembled WGS sequence"/>
</dbReference>
<dbReference type="SUPFAM" id="SSF53474">
    <property type="entry name" value="alpha/beta-Hydrolases"/>
    <property type="match status" value="1"/>
</dbReference>
<protein>
    <submittedName>
        <fullName evidence="2">Uncharacterized protein</fullName>
    </submittedName>
</protein>
<dbReference type="AlphaFoldDB" id="A0A4Z1HJF3"/>
<sequence length="383" mass="42734">MSNQNLKVFINTPFAKLPSSNPIPMLQNITHLGPVDFEHLSLPLWLCVFIDGAGPHTHNILESGCKDVTWMYQTYASWISLAMIIIYFSGSFLALLLMIGILYGCASNLNCLRNKRYGFRLNVTGVGQKLNIQKDVMITGGTSDEEKGEISSVWLREDNEDDEDEMMENSYQTFPWFNLILNDRHDYGNVTLNLHNYLKDIRIRQTSRTLKCTEKYIETLHDGAAKPVPCITGGNSDEYGVPDTFKTTAADHKDNVAGNYGDYADEFLSLYPAGNDTQASLSETAIIAYALENLWAQSGVNYTAEDYYVGNVLSNYWANFVKTTDPNSGDSYNNGTLPATWESNSSTKRETFKVGAENSMIAVAASLAKIEAFLKWFADTPAI</sequence>
<keyword evidence="3" id="KW-1185">Reference proteome</keyword>
<reference evidence="2 3" key="1">
    <citation type="submission" date="2017-12" db="EMBL/GenBank/DDBJ databases">
        <title>Comparative genomics of Botrytis spp.</title>
        <authorList>
            <person name="Valero-Jimenez C.A."/>
            <person name="Tapia P."/>
            <person name="Veloso J."/>
            <person name="Silva-Moreno E."/>
            <person name="Staats M."/>
            <person name="Valdes J.H."/>
            <person name="Van Kan J.A.L."/>
        </authorList>
    </citation>
    <scope>NUCLEOTIDE SEQUENCE [LARGE SCALE GENOMIC DNA]</scope>
    <source>
        <strain evidence="2 3">MUCL2120</strain>
    </source>
</reference>
<dbReference type="STRING" id="278944.A0A4Z1HJF3"/>
<dbReference type="Gene3D" id="3.40.50.1820">
    <property type="entry name" value="alpha/beta hydrolase"/>
    <property type="match status" value="1"/>
</dbReference>
<evidence type="ECO:0000313" key="2">
    <source>
        <dbReference type="EMBL" id="TGO46870.1"/>
    </source>
</evidence>
<dbReference type="InterPro" id="IPR029058">
    <property type="entry name" value="AB_hydrolase_fold"/>
</dbReference>
<gene>
    <name evidence="2" type="ORF">BOTNAR_0560g00070</name>
</gene>
<organism evidence="2 3">
    <name type="scientific">Botryotinia narcissicola</name>
    <dbReference type="NCBI Taxonomy" id="278944"/>
    <lineage>
        <taxon>Eukaryota</taxon>
        <taxon>Fungi</taxon>
        <taxon>Dikarya</taxon>
        <taxon>Ascomycota</taxon>
        <taxon>Pezizomycotina</taxon>
        <taxon>Leotiomycetes</taxon>
        <taxon>Helotiales</taxon>
        <taxon>Sclerotiniaceae</taxon>
        <taxon>Botryotinia</taxon>
    </lineage>
</organism>
<feature type="transmembrane region" description="Helical" evidence="1">
    <location>
        <begin position="78"/>
        <end position="106"/>
    </location>
</feature>
<keyword evidence="1" id="KW-1133">Transmembrane helix</keyword>
<keyword evidence="1" id="KW-0812">Transmembrane</keyword>
<comment type="caution">
    <text evidence="2">The sequence shown here is derived from an EMBL/GenBank/DDBJ whole genome shotgun (WGS) entry which is preliminary data.</text>
</comment>
<keyword evidence="1" id="KW-0472">Membrane</keyword>
<dbReference type="OrthoDB" id="408631at2759"/>
<evidence type="ECO:0000256" key="1">
    <source>
        <dbReference type="SAM" id="Phobius"/>
    </source>
</evidence>
<evidence type="ECO:0000313" key="3">
    <source>
        <dbReference type="Proteomes" id="UP000297452"/>
    </source>
</evidence>
<accession>A0A4Z1HJF3</accession>